<name>A0A0A0YP27_9CAUD</name>
<dbReference type="RefSeq" id="YP_009146481.1">
    <property type="nucleotide sequence ID" value="NC_027331.1"/>
</dbReference>
<proteinExistence type="predicted"/>
<dbReference type="EMBL" id="KM236240">
    <property type="protein sequence ID" value="AIX12019.1"/>
    <property type="molecule type" value="Genomic_DNA"/>
</dbReference>
<dbReference type="PROSITE" id="PS51257">
    <property type="entry name" value="PROKAR_LIPOPROTEIN"/>
    <property type="match status" value="1"/>
</dbReference>
<reference evidence="2 3" key="1">
    <citation type="journal article" date="2015" name="Genome Announc.">
        <title>Complete Genome Sequence of Citrobacter freundii Myophage Moon.</title>
        <authorList>
            <person name="Edwards G.B."/>
            <person name="Luna A.J."/>
            <person name="Hernandez A.C."/>
            <person name="Kuty Everett G.F."/>
        </authorList>
    </citation>
    <scope>NUCLEOTIDE SEQUENCE [LARGE SCALE GENOMIC DNA]</scope>
</reference>
<gene>
    <name evidence="2" type="ORF">CPT_Moon48</name>
</gene>
<dbReference type="GeneID" id="24721647"/>
<accession>A0A0A0YP27</accession>
<organism evidence="2 3">
    <name type="scientific">Citrobacter phage Moon</name>
    <dbReference type="NCBI Taxonomy" id="1540095"/>
    <lineage>
        <taxon>Viruses</taxon>
        <taxon>Duplodnaviria</taxon>
        <taxon>Heunggongvirae</taxon>
        <taxon>Uroviricota</taxon>
        <taxon>Caudoviricetes</taxon>
        <taxon>Pantevenvirales</taxon>
        <taxon>Straboviridae</taxon>
        <taxon>Tevenvirinae</taxon>
        <taxon>Moonvirus</taxon>
        <taxon>Moonvirus moon</taxon>
    </lineage>
</organism>
<evidence type="ECO:0000313" key="3">
    <source>
        <dbReference type="Proteomes" id="UP000030323"/>
    </source>
</evidence>
<evidence type="ECO:0008006" key="4">
    <source>
        <dbReference type="Google" id="ProtNLM"/>
    </source>
</evidence>
<evidence type="ECO:0000313" key="2">
    <source>
        <dbReference type="EMBL" id="AIX12019.1"/>
    </source>
</evidence>
<dbReference type="Proteomes" id="UP000030323">
    <property type="component" value="Segment"/>
</dbReference>
<feature type="region of interest" description="Disordered" evidence="1">
    <location>
        <begin position="48"/>
        <end position="82"/>
    </location>
</feature>
<dbReference type="KEGG" id="vg:24721647"/>
<sequence length="146" mass="16098">MKFKIALLTAVLSLTGCAVPHGDIVSEHQVGQITYKGGTGMVYTHGTSQVSRESLSAGDEMEERRRNSPLSKAISESVARGDAFQEKQDKIIKAQNQCEFIVKAHEAVLTETAIKTMSDRDRLALIHYRSSGKVRAFNKCMQNANK</sequence>
<protein>
    <recommendedName>
        <fullName evidence="4">Lipoprotein</fullName>
    </recommendedName>
</protein>
<keyword evidence="3" id="KW-1185">Reference proteome</keyword>
<evidence type="ECO:0000256" key="1">
    <source>
        <dbReference type="SAM" id="MobiDB-lite"/>
    </source>
</evidence>